<dbReference type="Gene3D" id="1.10.287.950">
    <property type="entry name" value="Methyl-accepting chemotaxis protein"/>
    <property type="match status" value="1"/>
</dbReference>
<comment type="similarity">
    <text evidence="5">Belongs to the methyl-accepting chemotaxis (MCP) protein family.</text>
</comment>
<dbReference type="GO" id="GO:0005886">
    <property type="term" value="C:plasma membrane"/>
    <property type="evidence" value="ECO:0007669"/>
    <property type="project" value="UniProtKB-SubCell"/>
</dbReference>
<feature type="domain" description="HAMP" evidence="9">
    <location>
        <begin position="191"/>
        <end position="244"/>
    </location>
</feature>
<dbReference type="Pfam" id="PF00015">
    <property type="entry name" value="MCPsignal"/>
    <property type="match status" value="1"/>
</dbReference>
<dbReference type="CDD" id="cd06225">
    <property type="entry name" value="HAMP"/>
    <property type="match status" value="1"/>
</dbReference>
<dbReference type="AlphaFoldDB" id="A0A0B0IDC9"/>
<accession>A0A0B0IDC9</accession>
<evidence type="ECO:0000256" key="6">
    <source>
        <dbReference type="PROSITE-ProRule" id="PRU00284"/>
    </source>
</evidence>
<dbReference type="RefSeq" id="WP_034628006.1">
    <property type="nucleotide sequence ID" value="NZ_JRJU01000008.1"/>
</dbReference>
<organism evidence="10 11">
    <name type="scientific">Halalkalibacter okhensis</name>
    <dbReference type="NCBI Taxonomy" id="333138"/>
    <lineage>
        <taxon>Bacteria</taxon>
        <taxon>Bacillati</taxon>
        <taxon>Bacillota</taxon>
        <taxon>Bacilli</taxon>
        <taxon>Bacillales</taxon>
        <taxon>Bacillaceae</taxon>
        <taxon>Halalkalibacter</taxon>
    </lineage>
</organism>
<dbReference type="STRING" id="333138.LQ50_08760"/>
<evidence type="ECO:0000256" key="4">
    <source>
        <dbReference type="ARBA" id="ARBA00023224"/>
    </source>
</evidence>
<evidence type="ECO:0000259" key="9">
    <source>
        <dbReference type="PROSITE" id="PS50885"/>
    </source>
</evidence>
<keyword evidence="2" id="KW-1003">Cell membrane</keyword>
<dbReference type="PROSITE" id="PS50111">
    <property type="entry name" value="CHEMOTAXIS_TRANSDUC_2"/>
    <property type="match status" value="1"/>
</dbReference>
<feature type="transmembrane region" description="Helical" evidence="7">
    <location>
        <begin position="166"/>
        <end position="187"/>
    </location>
</feature>
<dbReference type="EMBL" id="JRJU01000008">
    <property type="protein sequence ID" value="KHF40598.1"/>
    <property type="molecule type" value="Genomic_DNA"/>
</dbReference>
<evidence type="ECO:0000259" key="8">
    <source>
        <dbReference type="PROSITE" id="PS50111"/>
    </source>
</evidence>
<protein>
    <submittedName>
        <fullName evidence="10">Chemotaxis protein</fullName>
    </submittedName>
</protein>
<name>A0A0B0IDC9_9BACI</name>
<evidence type="ECO:0000256" key="7">
    <source>
        <dbReference type="SAM" id="Phobius"/>
    </source>
</evidence>
<keyword evidence="7" id="KW-0812">Transmembrane</keyword>
<keyword evidence="11" id="KW-1185">Reference proteome</keyword>
<dbReference type="GO" id="GO:0007165">
    <property type="term" value="P:signal transduction"/>
    <property type="evidence" value="ECO:0007669"/>
    <property type="project" value="UniProtKB-KW"/>
</dbReference>
<comment type="subcellular location">
    <subcellularLocation>
        <location evidence="1">Cell membrane</location>
    </subcellularLocation>
</comment>
<comment type="caution">
    <text evidence="10">The sequence shown here is derived from an EMBL/GenBank/DDBJ whole genome shotgun (WGS) entry which is preliminary data.</text>
</comment>
<dbReference type="Pfam" id="PF00672">
    <property type="entry name" value="HAMP"/>
    <property type="match status" value="1"/>
</dbReference>
<dbReference type="OrthoDB" id="2450685at2"/>
<keyword evidence="4 6" id="KW-0807">Transducer</keyword>
<evidence type="ECO:0000313" key="11">
    <source>
        <dbReference type="Proteomes" id="UP000030832"/>
    </source>
</evidence>
<keyword evidence="3 7" id="KW-0472">Membrane</keyword>
<keyword evidence="7" id="KW-1133">Transmembrane helix</keyword>
<dbReference type="PROSITE" id="PS50885">
    <property type="entry name" value="HAMP"/>
    <property type="match status" value="1"/>
</dbReference>
<dbReference type="PANTHER" id="PTHR32089">
    <property type="entry name" value="METHYL-ACCEPTING CHEMOTAXIS PROTEIN MCPB"/>
    <property type="match status" value="1"/>
</dbReference>
<dbReference type="InterPro" id="IPR003660">
    <property type="entry name" value="HAMP_dom"/>
</dbReference>
<evidence type="ECO:0000256" key="3">
    <source>
        <dbReference type="ARBA" id="ARBA00023136"/>
    </source>
</evidence>
<dbReference type="InterPro" id="IPR004089">
    <property type="entry name" value="MCPsignal_dom"/>
</dbReference>
<evidence type="ECO:0000313" key="10">
    <source>
        <dbReference type="EMBL" id="KHF40598.1"/>
    </source>
</evidence>
<dbReference type="Gene3D" id="6.10.340.10">
    <property type="match status" value="1"/>
</dbReference>
<evidence type="ECO:0000256" key="2">
    <source>
        <dbReference type="ARBA" id="ARBA00022475"/>
    </source>
</evidence>
<dbReference type="PANTHER" id="PTHR32089:SF112">
    <property type="entry name" value="LYSOZYME-LIKE PROTEIN-RELATED"/>
    <property type="match status" value="1"/>
</dbReference>
<evidence type="ECO:0000256" key="5">
    <source>
        <dbReference type="ARBA" id="ARBA00029447"/>
    </source>
</evidence>
<evidence type="ECO:0000256" key="1">
    <source>
        <dbReference type="ARBA" id="ARBA00004236"/>
    </source>
</evidence>
<dbReference type="SUPFAM" id="SSF58104">
    <property type="entry name" value="Methyl-accepting chemotaxis protein (MCP) signaling domain"/>
    <property type="match status" value="1"/>
</dbReference>
<dbReference type="eggNOG" id="COG0840">
    <property type="taxonomic scope" value="Bacteria"/>
</dbReference>
<sequence>MSIKRKILFHSLLALVLSILMIGFIITRMLSIQTSNQENVDLLIAVHELNAEMKVAMQSMNNYANNHTESNKQEALNEIVLVDNLFDKVDSLLNHDEGRKSLEVARSKFTELKQTAEEALRDENLAEVKRQAVRTQGISNDLYLLNLHATSHHDYLQETTRAQIEFIITFAIIGSVVLVLVSSFVLVRMTNSITNPLKKLTQNAQEIAAGNLAVDQVNYEHKDELGQLNESFIKMVNQLTALLTSVGSASQKVDAYSKELELENRQLSESSQQIALSTDELSKGSQTISEDLQSSVELIEQMGQGFGSNVERAQQSVDYAKGANVAIVNGRQVIDEQQMLLRENVQATQAIEQATKEFTDYATQIENMAHTVSNIAQQTNLLSLNAAIEAARAGEAGKGFAVVADEVRKLADESTEATTHIFEMVIRIKEGLSTISNSVDQGVKISKDQSHHMNRTLETFEQIEDRVQGISGVLQDLVVGVDSSKKFNEHVLNNVENISAVVEQTAAGSEEISASTNEQLHSIGNIVDKIQSLRILTDELNETLSQFKVD</sequence>
<feature type="transmembrane region" description="Helical" evidence="7">
    <location>
        <begin position="7"/>
        <end position="26"/>
    </location>
</feature>
<feature type="domain" description="Methyl-accepting transducer" evidence="8">
    <location>
        <begin position="263"/>
        <end position="520"/>
    </location>
</feature>
<dbReference type="SMART" id="SM00283">
    <property type="entry name" value="MA"/>
    <property type="match status" value="1"/>
</dbReference>
<dbReference type="SMART" id="SM00304">
    <property type="entry name" value="HAMP"/>
    <property type="match status" value="1"/>
</dbReference>
<gene>
    <name evidence="10" type="ORF">LQ50_08760</name>
</gene>
<dbReference type="Proteomes" id="UP000030832">
    <property type="component" value="Unassembled WGS sequence"/>
</dbReference>
<reference evidence="10 11" key="1">
    <citation type="submission" date="2014-09" db="EMBL/GenBank/DDBJ databases">
        <title>Genome sequencing and annotation of Bacillus Okhensis strain Kh10-101T.</title>
        <authorList>
            <person name="Prakash J.S."/>
        </authorList>
    </citation>
    <scope>NUCLEOTIDE SEQUENCE [LARGE SCALE GENOMIC DNA]</scope>
    <source>
        <strain evidence="11">Kh10-101T</strain>
    </source>
</reference>
<proteinExistence type="inferred from homology"/>